<keyword evidence="3" id="KW-1185">Reference proteome</keyword>
<feature type="region of interest" description="Disordered" evidence="1">
    <location>
        <begin position="1"/>
        <end position="23"/>
    </location>
</feature>
<dbReference type="KEGG" id="abas:ACPOL_6380"/>
<evidence type="ECO:0000256" key="1">
    <source>
        <dbReference type="SAM" id="MobiDB-lite"/>
    </source>
</evidence>
<reference evidence="2 3" key="1">
    <citation type="journal article" date="2018" name="Front. Microbiol.">
        <title>Hydrolytic Capabilities as a Key to Environmental Success: Chitinolytic and Cellulolytic Acidobacteria From Acidic Sub-arctic Soils and Boreal Peatlands.</title>
        <authorList>
            <person name="Belova S.E."/>
            <person name="Ravin N.V."/>
            <person name="Pankratov T.A."/>
            <person name="Rakitin A.L."/>
            <person name="Ivanova A.A."/>
            <person name="Beletsky A.V."/>
            <person name="Mardanov A.V."/>
            <person name="Sinninghe Damste J.S."/>
            <person name="Dedysh S.N."/>
        </authorList>
    </citation>
    <scope>NUCLEOTIDE SEQUENCE [LARGE SCALE GENOMIC DNA]</scope>
    <source>
        <strain evidence="2 3">SBC82</strain>
    </source>
</reference>
<dbReference type="AlphaFoldDB" id="A0A2Z5G8K6"/>
<accession>A0A2Z5G8K6</accession>
<evidence type="ECO:0000313" key="3">
    <source>
        <dbReference type="Proteomes" id="UP000253606"/>
    </source>
</evidence>
<sequence>MSYTATYSPEDNKLRLYSNNPPRQRDVCSRESCRFHLGTKARPIRRADVDTQPRGFAY</sequence>
<proteinExistence type="predicted"/>
<name>A0A2Z5G8K6_9BACT</name>
<evidence type="ECO:0000313" key="2">
    <source>
        <dbReference type="EMBL" id="AXC15612.1"/>
    </source>
</evidence>
<gene>
    <name evidence="2" type="ORF">ACPOL_6380</name>
</gene>
<protein>
    <submittedName>
        <fullName evidence="2">Uncharacterized protein</fullName>
    </submittedName>
</protein>
<dbReference type="Proteomes" id="UP000253606">
    <property type="component" value="Chromosome"/>
</dbReference>
<dbReference type="EMBL" id="CP030840">
    <property type="protein sequence ID" value="AXC15612.1"/>
    <property type="molecule type" value="Genomic_DNA"/>
</dbReference>
<organism evidence="2 3">
    <name type="scientific">Acidisarcina polymorpha</name>
    <dbReference type="NCBI Taxonomy" id="2211140"/>
    <lineage>
        <taxon>Bacteria</taxon>
        <taxon>Pseudomonadati</taxon>
        <taxon>Acidobacteriota</taxon>
        <taxon>Terriglobia</taxon>
        <taxon>Terriglobales</taxon>
        <taxon>Acidobacteriaceae</taxon>
        <taxon>Acidisarcina</taxon>
    </lineage>
</organism>